<keyword evidence="2" id="KW-0119">Carbohydrate metabolism</keyword>
<evidence type="ECO:0000259" key="3">
    <source>
        <dbReference type="Pfam" id="PF24793"/>
    </source>
</evidence>
<dbReference type="Pfam" id="PF24793">
    <property type="entry name" value="GINT1_N"/>
    <property type="match status" value="1"/>
</dbReference>
<dbReference type="RefSeq" id="WP_089261685.1">
    <property type="nucleotide sequence ID" value="NZ_FZNV01000005.1"/>
</dbReference>
<dbReference type="Proteomes" id="UP000198337">
    <property type="component" value="Unassembled WGS sequence"/>
</dbReference>
<name>A0ABY1SKC1_9FLAO</name>
<evidence type="ECO:0000313" key="4">
    <source>
        <dbReference type="EMBL" id="SNR67068.1"/>
    </source>
</evidence>
<dbReference type="InterPro" id="IPR056442">
    <property type="entry name" value="GINT1_N"/>
</dbReference>
<dbReference type="PANTHER" id="PTHR43772">
    <property type="entry name" value="ENDO-1,4-BETA-XYLANASE"/>
    <property type="match status" value="1"/>
</dbReference>
<dbReference type="InterPro" id="IPR052176">
    <property type="entry name" value="Glycosyl_Hydrlase_43_Enz"/>
</dbReference>
<keyword evidence="1" id="KW-0624">Polysaccharide degradation</keyword>
<keyword evidence="5" id="KW-1185">Reference proteome</keyword>
<evidence type="ECO:0000256" key="1">
    <source>
        <dbReference type="ARBA" id="ARBA00022651"/>
    </source>
</evidence>
<protein>
    <recommendedName>
        <fullName evidence="3">Glucosamine inositolphosphorylceramide transferase 1 N-terminal domain-containing protein</fullName>
    </recommendedName>
</protein>
<dbReference type="Gene3D" id="2.115.10.20">
    <property type="entry name" value="Glycosyl hydrolase domain, family 43"/>
    <property type="match status" value="1"/>
</dbReference>
<dbReference type="InterPro" id="IPR023296">
    <property type="entry name" value="Glyco_hydro_beta-prop_sf"/>
</dbReference>
<evidence type="ECO:0000313" key="5">
    <source>
        <dbReference type="Proteomes" id="UP000198337"/>
    </source>
</evidence>
<reference evidence="4 5" key="1">
    <citation type="submission" date="2017-06" db="EMBL/GenBank/DDBJ databases">
        <authorList>
            <person name="Varghese N."/>
            <person name="Submissions S."/>
        </authorList>
    </citation>
    <scope>NUCLEOTIDE SEQUENCE [LARGE SCALE GENOMIC DNA]</scope>
    <source>
        <strain evidence="4 5">DSM 19840</strain>
    </source>
</reference>
<accession>A0ABY1SKC1</accession>
<dbReference type="PANTHER" id="PTHR43772:SF2">
    <property type="entry name" value="PUTATIVE (AFU_ORTHOLOGUE AFUA_2G04480)-RELATED"/>
    <property type="match status" value="1"/>
</dbReference>
<comment type="caution">
    <text evidence="4">The sequence shown here is derived from an EMBL/GenBank/DDBJ whole genome shotgun (WGS) entry which is preliminary data.</text>
</comment>
<dbReference type="EMBL" id="FZNV01000005">
    <property type="protein sequence ID" value="SNR67068.1"/>
    <property type="molecule type" value="Genomic_DNA"/>
</dbReference>
<proteinExistence type="predicted"/>
<evidence type="ECO:0000256" key="2">
    <source>
        <dbReference type="ARBA" id="ARBA00023277"/>
    </source>
</evidence>
<gene>
    <name evidence="4" type="ORF">SAMN04488009_3087</name>
</gene>
<dbReference type="SUPFAM" id="SSF75005">
    <property type="entry name" value="Arabinanase/levansucrase/invertase"/>
    <property type="match status" value="1"/>
</dbReference>
<organism evidence="4 5">
    <name type="scientific">Maribacter sedimenticola</name>
    <dbReference type="NCBI Taxonomy" id="228956"/>
    <lineage>
        <taxon>Bacteria</taxon>
        <taxon>Pseudomonadati</taxon>
        <taxon>Bacteroidota</taxon>
        <taxon>Flavobacteriia</taxon>
        <taxon>Flavobacteriales</taxon>
        <taxon>Flavobacteriaceae</taxon>
        <taxon>Maribacter</taxon>
    </lineage>
</organism>
<sequence length="545" mass="64678">MDQPKLKIALILEGNKIDRWQSEMISILTSSYYAEVKWLIRLNRNKSNTKTNHPFYKKSFWYQSFLKLDQKIFKVKPNAFDQINFNSIKLHEEIKISSTETFLSEESKKRLNKLIDKEVDVILDLSKTKPELNSLNLSKYGVWHLTFSDYTPKNPNLSGLHEVLLKKDFINSRLIVDFENHSKTLINSKSFVDLSSIHKSRNSVFWKTCLFIPRQIENLYKDRQNFVSNLNDLEPESLLNELEDIPYLFSLFKHIFLTVKNIVRNQIFKHFRFNQWILLFKFSENYQTQNYSQEYSRITPPKDRIWADPFIYYKNEKCFIFIEEMLINQNKGFISVMEIYSDGTYSKPVSIIENDYHMSYPFLFEDNDQLYMIPETGSNKTIELYKCVDFPYKWEFKKVLLEGEKAVDTTLFKHNEKYWIFTNKKEMVGASAHEELFLYYTDDVIDKKWIAHPKNPIVSDVSCARSAGNIFVKDNKIYRPAQNCIIRYGYGLKIQEITVLNENEYEEKNIDSIYPNWSNDLLGTHTINHTDGLTIIDALIQRSKF</sequence>
<feature type="domain" description="Glucosamine inositolphosphorylceramide transferase 1 N-terminal" evidence="3">
    <location>
        <begin position="306"/>
        <end position="511"/>
    </location>
</feature>
<keyword evidence="1" id="KW-0858">Xylan degradation</keyword>